<dbReference type="InterPro" id="IPR010985">
    <property type="entry name" value="Ribbon_hlx_hlx"/>
</dbReference>
<dbReference type="Gene3D" id="1.10.1220.10">
    <property type="entry name" value="Met repressor-like"/>
    <property type="match status" value="1"/>
</dbReference>
<proteinExistence type="predicted"/>
<evidence type="ECO:0000313" key="2">
    <source>
        <dbReference type="EMBL" id="ART22550.1"/>
    </source>
</evidence>
<geneLocation type="plasmid" evidence="3">
    <name>pcs-na-2</name>
</geneLocation>
<feature type="region of interest" description="Disordered" evidence="1">
    <location>
        <begin position="1"/>
        <end position="36"/>
    </location>
</feature>
<evidence type="ECO:0000256" key="1">
    <source>
        <dbReference type="SAM" id="MobiDB-lite"/>
    </source>
</evidence>
<dbReference type="Proteomes" id="UP000250197">
    <property type="component" value="Plasmid pCs-Na-2"/>
</dbReference>
<accession>A0A2Z2J0G2</accession>
<dbReference type="KEGG" id="cstr:CBE89_13300"/>
<dbReference type="SUPFAM" id="SSF47598">
    <property type="entry name" value="Ribbon-helix-helix"/>
    <property type="match status" value="1"/>
</dbReference>
<reference evidence="2 3" key="1">
    <citation type="submission" date="2017-05" db="EMBL/GenBank/DDBJ databases">
        <title>Complete genome sequence of Corynebacterium striatum KC-Na-1 isolated from Neophocaena asiaeorientalis in Korea.</title>
        <authorList>
            <person name="Kim J.H."/>
            <person name="Lee K."/>
        </authorList>
    </citation>
    <scope>NUCLEOTIDE SEQUENCE [LARGE SCALE GENOMIC DNA]</scope>
    <source>
        <strain evidence="2 3">KC-Na-01</strain>
        <plasmid evidence="3">pcs-na-2</plasmid>
    </source>
</reference>
<dbReference type="GO" id="GO:0006355">
    <property type="term" value="P:regulation of DNA-templated transcription"/>
    <property type="evidence" value="ECO:0007669"/>
    <property type="project" value="InterPro"/>
</dbReference>
<dbReference type="RefSeq" id="WP_070455424.1">
    <property type="nucleotide sequence ID" value="NZ_BQNM01000002.1"/>
</dbReference>
<protein>
    <recommendedName>
        <fullName evidence="4">ParB</fullName>
    </recommendedName>
</protein>
<dbReference type="EMBL" id="CP021254">
    <property type="protein sequence ID" value="ART22550.1"/>
    <property type="molecule type" value="Genomic_DNA"/>
</dbReference>
<keyword evidence="2" id="KW-0614">Plasmid</keyword>
<evidence type="ECO:0008006" key="4">
    <source>
        <dbReference type="Google" id="ProtNLM"/>
    </source>
</evidence>
<dbReference type="InterPro" id="IPR013321">
    <property type="entry name" value="Arc_rbn_hlx_hlx"/>
</dbReference>
<evidence type="ECO:0000313" key="3">
    <source>
        <dbReference type="Proteomes" id="UP000250197"/>
    </source>
</evidence>
<name>A0A2Z2J0G2_CORST</name>
<gene>
    <name evidence="2" type="ORF">CBE89_13300</name>
</gene>
<dbReference type="AlphaFoldDB" id="A0A2Z2J0G2"/>
<organism evidence="2 3">
    <name type="scientific">Corynebacterium striatum</name>
    <dbReference type="NCBI Taxonomy" id="43770"/>
    <lineage>
        <taxon>Bacteria</taxon>
        <taxon>Bacillati</taxon>
        <taxon>Actinomycetota</taxon>
        <taxon>Actinomycetes</taxon>
        <taxon>Mycobacteriales</taxon>
        <taxon>Corynebacteriaceae</taxon>
        <taxon>Corynebacterium</taxon>
    </lineage>
</organism>
<sequence length="88" mass="9953">MSTSKERARAQQGPRTSTKKAAKLTPAAEKKTVRSAFHQPTGRDYVKKMTIEIDRDLHAELKVIAAQKGVTIREIVSTYLEEYVHNNK</sequence>